<keyword evidence="7 8" id="KW-0472">Membrane</keyword>
<feature type="domain" description="OST48 N-terminal" evidence="9">
    <location>
        <begin position="100"/>
        <end position="332"/>
    </location>
</feature>
<evidence type="ECO:0000256" key="2">
    <source>
        <dbReference type="ARBA" id="ARBA00004922"/>
    </source>
</evidence>
<evidence type="ECO:0000256" key="4">
    <source>
        <dbReference type="ARBA" id="ARBA00022692"/>
    </source>
</evidence>
<dbReference type="OMA" id="AHDEYPR"/>
<dbReference type="InterPro" id="IPR055457">
    <property type="entry name" value="OST48_N"/>
</dbReference>
<dbReference type="Pfam" id="PF23358">
    <property type="entry name" value="OST48_MD"/>
    <property type="match status" value="1"/>
</dbReference>
<feature type="transmembrane region" description="Helical" evidence="8">
    <location>
        <begin position="476"/>
        <end position="499"/>
    </location>
</feature>
<name>A5DGC2_PICGU</name>
<dbReference type="GO" id="GO:0008250">
    <property type="term" value="C:oligosaccharyltransferase complex"/>
    <property type="evidence" value="ECO:0007669"/>
    <property type="project" value="TreeGrafter"/>
</dbReference>
<comment type="subcellular location">
    <subcellularLocation>
        <location evidence="8">Endoplasmic reticulum membrane</location>
        <topology evidence="8">Single-pass type I membrane protein</topology>
    </subcellularLocation>
    <subcellularLocation>
        <location evidence="1">Membrane</location>
        <topology evidence="1">Single-pass type I membrane protein</topology>
    </subcellularLocation>
</comment>
<sequence length="509" mass="57649">MGNLRKMQNENEKKYLFSRRGKGNITARSQASSISLLLFQSQISIILPSLSFPRPPPLPCSTRASTSSSNTTPTLAMFWILLPLLCSLVRALAVDERMSALVVYDSRSYDIENIGQFDKEMKNVIDKLQNLDINLVYKGYNDEDLAILSSSEPIYDHLVLLPTSKKAIAAKSKFNQKTLMDFIDHNGNILVVDNVESALPDDIRAILNEVGIYPAPKNFRLVDHFESDGEAVQLTSQNLVPNSVVSSFESQSYYGTAASISNNRLLFPIVKATKNSITVDSGDEPITQDRTWTFGEQGFLSVGFQALNNARLAWVGAPSLVSDELIQWVFQEKNVLKLQFVQHYKDESPQNINPSLYRIKDQAIYTIGVSQYRNGEWVPYKIEDPSQQLQLSFKMLDPYQRLNLQPLGPAASTPQGPEDCFVYFTNFTVPDHHGMFTFELDHQRDGYTYLLDKRVVTVRHLANDEFKRSWDITNSWMYMTSASLVIVAWLLFVVNFLYVGSTDKVKKNV</sequence>
<organism evidence="11 12">
    <name type="scientific">Meyerozyma guilliermondii (strain ATCC 6260 / CBS 566 / DSM 6381 / JCM 1539 / NBRC 10279 / NRRL Y-324)</name>
    <name type="common">Yeast</name>
    <name type="synonym">Candida guilliermondii</name>
    <dbReference type="NCBI Taxonomy" id="294746"/>
    <lineage>
        <taxon>Eukaryota</taxon>
        <taxon>Fungi</taxon>
        <taxon>Dikarya</taxon>
        <taxon>Ascomycota</taxon>
        <taxon>Saccharomycotina</taxon>
        <taxon>Pichiomycetes</taxon>
        <taxon>Debaryomycetaceae</taxon>
        <taxon>Meyerozyma</taxon>
    </lineage>
</organism>
<dbReference type="AlphaFoldDB" id="A5DGC2"/>
<dbReference type="InterPro" id="IPR055459">
    <property type="entry name" value="OST48_MD"/>
</dbReference>
<dbReference type="KEGG" id="pgu:PGUG_02323"/>
<dbReference type="UniPathway" id="UPA00378"/>
<evidence type="ECO:0000256" key="3">
    <source>
        <dbReference type="ARBA" id="ARBA00008743"/>
    </source>
</evidence>
<dbReference type="FunCoup" id="A5DGC2">
    <property type="interactions" value="1015"/>
</dbReference>
<evidence type="ECO:0000256" key="1">
    <source>
        <dbReference type="ARBA" id="ARBA00004479"/>
    </source>
</evidence>
<evidence type="ECO:0000313" key="11">
    <source>
        <dbReference type="EMBL" id="EDK38225.2"/>
    </source>
</evidence>
<dbReference type="InParanoid" id="A5DGC2"/>
<dbReference type="VEuPathDB" id="FungiDB:PGUG_02323"/>
<evidence type="ECO:0000259" key="10">
    <source>
        <dbReference type="Pfam" id="PF23358"/>
    </source>
</evidence>
<dbReference type="GeneID" id="5126824"/>
<evidence type="ECO:0000256" key="7">
    <source>
        <dbReference type="ARBA" id="ARBA00023136"/>
    </source>
</evidence>
<keyword evidence="12" id="KW-1185">Reference proteome</keyword>
<dbReference type="EMBL" id="CH408157">
    <property type="protein sequence ID" value="EDK38225.2"/>
    <property type="molecule type" value="Genomic_DNA"/>
</dbReference>
<dbReference type="PANTHER" id="PTHR10830:SF0">
    <property type="entry name" value="DOLICHYL-DIPHOSPHOOLIGOSACCHARIDE--PROTEIN GLYCOSYLTRANSFERASE 48 KDA SUBUNIT"/>
    <property type="match status" value="1"/>
</dbReference>
<evidence type="ECO:0000259" key="9">
    <source>
        <dbReference type="Pfam" id="PF03345"/>
    </source>
</evidence>
<dbReference type="Pfam" id="PF03345">
    <property type="entry name" value="OST48_N"/>
    <property type="match status" value="1"/>
</dbReference>
<feature type="domain" description="OST48 middle" evidence="10">
    <location>
        <begin position="345"/>
        <end position="499"/>
    </location>
</feature>
<accession>A5DGC2</accession>
<keyword evidence="5 8" id="KW-0256">Endoplasmic reticulum</keyword>
<protein>
    <recommendedName>
        <fullName evidence="8">Dolichyl-diphosphooligosaccharide--protein glycosyltransferase subunit WBP1</fullName>
        <shortName evidence="8">Oligosaccharyl transferase subunit WBP1</shortName>
    </recommendedName>
</protein>
<evidence type="ECO:0000256" key="5">
    <source>
        <dbReference type="ARBA" id="ARBA00022824"/>
    </source>
</evidence>
<comment type="pathway">
    <text evidence="2 8">Protein modification; protein glycosylation.</text>
</comment>
<keyword evidence="6 8" id="KW-1133">Transmembrane helix</keyword>
<gene>
    <name evidence="11" type="ORF">PGUG_02323</name>
</gene>
<comment type="similarity">
    <text evidence="3 8">Belongs to the DDOST 48 kDa subunit family.</text>
</comment>
<evidence type="ECO:0000256" key="8">
    <source>
        <dbReference type="RuleBase" id="RU361142"/>
    </source>
</evidence>
<comment type="subunit">
    <text evidence="8">Component of the oligosaccharyltransferase (OST) complex.</text>
</comment>
<evidence type="ECO:0000256" key="6">
    <source>
        <dbReference type="ARBA" id="ARBA00022989"/>
    </source>
</evidence>
<evidence type="ECO:0000313" key="12">
    <source>
        <dbReference type="Proteomes" id="UP000001997"/>
    </source>
</evidence>
<proteinExistence type="inferred from homology"/>
<reference evidence="11 12" key="1">
    <citation type="journal article" date="2009" name="Nature">
        <title>Evolution of pathogenicity and sexual reproduction in eight Candida genomes.</title>
        <authorList>
            <person name="Butler G."/>
            <person name="Rasmussen M.D."/>
            <person name="Lin M.F."/>
            <person name="Santos M.A."/>
            <person name="Sakthikumar S."/>
            <person name="Munro C.A."/>
            <person name="Rheinbay E."/>
            <person name="Grabherr M."/>
            <person name="Forche A."/>
            <person name="Reedy J.L."/>
            <person name="Agrafioti I."/>
            <person name="Arnaud M.B."/>
            <person name="Bates S."/>
            <person name="Brown A.J."/>
            <person name="Brunke S."/>
            <person name="Costanzo M.C."/>
            <person name="Fitzpatrick D.A."/>
            <person name="de Groot P.W."/>
            <person name="Harris D."/>
            <person name="Hoyer L.L."/>
            <person name="Hube B."/>
            <person name="Klis F.M."/>
            <person name="Kodira C."/>
            <person name="Lennard N."/>
            <person name="Logue M.E."/>
            <person name="Martin R."/>
            <person name="Neiman A.M."/>
            <person name="Nikolaou E."/>
            <person name="Quail M.A."/>
            <person name="Quinn J."/>
            <person name="Santos M.C."/>
            <person name="Schmitzberger F.F."/>
            <person name="Sherlock G."/>
            <person name="Shah P."/>
            <person name="Silverstein K.A."/>
            <person name="Skrzypek M.S."/>
            <person name="Soll D."/>
            <person name="Staggs R."/>
            <person name="Stansfield I."/>
            <person name="Stumpf M.P."/>
            <person name="Sudbery P.E."/>
            <person name="Srikantha T."/>
            <person name="Zeng Q."/>
            <person name="Berman J."/>
            <person name="Berriman M."/>
            <person name="Heitman J."/>
            <person name="Gow N.A."/>
            <person name="Lorenz M.C."/>
            <person name="Birren B.W."/>
            <person name="Kellis M."/>
            <person name="Cuomo C.A."/>
        </authorList>
    </citation>
    <scope>NUCLEOTIDE SEQUENCE [LARGE SCALE GENOMIC DNA]</scope>
    <source>
        <strain evidence="12">ATCC 6260 / CBS 566 / DSM 6381 / JCM 1539 / NBRC 10279 / NRRL Y-324</strain>
    </source>
</reference>
<keyword evidence="4 8" id="KW-0812">Transmembrane</keyword>
<dbReference type="RefSeq" id="XP_001484594.2">
    <property type="nucleotide sequence ID" value="XM_001484544.1"/>
</dbReference>
<dbReference type="InterPro" id="IPR005013">
    <property type="entry name" value="DDOST_48_kDa_subunit"/>
</dbReference>
<dbReference type="HOGENOM" id="CLU_031804_1_1_1"/>
<comment type="function">
    <text evidence="8">Subunit of the oligosaccharyl transferase (OST) complex that catalyzes the initial transfer of a defined glycan (Glc(3)Man(9)GlcNAc(2) in eukaryotes) from the lipid carrier dolichol-pyrophosphate to an asparagine residue within an Asn-X-Ser/Thr consensus motif in nascent polypeptide chains, the first step in protein N-glycosylation. N-glycosylation occurs cotranslationally and the complex associates with the Sec61 complex at the channel-forming translocon complex that mediates protein translocation across the endoplasmic reticulum (ER).</text>
</comment>
<dbReference type="PANTHER" id="PTHR10830">
    <property type="entry name" value="DOLICHYL-DIPHOSPHOOLIGOSACCHARIDE--PROTEIN GLYCOSYLTRANSFERASE 48 KDA SUBUNIT"/>
    <property type="match status" value="1"/>
</dbReference>
<dbReference type="Proteomes" id="UP000001997">
    <property type="component" value="Unassembled WGS sequence"/>
</dbReference>
<dbReference type="GO" id="GO:0018279">
    <property type="term" value="P:protein N-linked glycosylation via asparagine"/>
    <property type="evidence" value="ECO:0007669"/>
    <property type="project" value="UniProtKB-UniRule"/>
</dbReference>
<dbReference type="eggNOG" id="KOG2754">
    <property type="taxonomic scope" value="Eukaryota"/>
</dbReference>
<dbReference type="STRING" id="294746.A5DGC2"/>
<dbReference type="OrthoDB" id="29105at2759"/>